<dbReference type="Pfam" id="PF13621">
    <property type="entry name" value="Cupin_8"/>
    <property type="match status" value="1"/>
</dbReference>
<evidence type="ECO:0000259" key="13">
    <source>
        <dbReference type="PROSITE" id="PS51184"/>
    </source>
</evidence>
<dbReference type="GO" id="GO:0106155">
    <property type="term" value="F:peptidyl-lysine 3-dioxygenase activity"/>
    <property type="evidence" value="ECO:0007669"/>
    <property type="project" value="UniProtKB-EC"/>
</dbReference>
<evidence type="ECO:0000256" key="11">
    <source>
        <dbReference type="ARBA" id="ARBA00066577"/>
    </source>
</evidence>
<dbReference type="RefSeq" id="XP_022097445.1">
    <property type="nucleotide sequence ID" value="XM_022241753.1"/>
</dbReference>
<dbReference type="InterPro" id="IPR003347">
    <property type="entry name" value="JmjC_dom"/>
</dbReference>
<dbReference type="GO" id="GO:0005737">
    <property type="term" value="C:cytoplasm"/>
    <property type="evidence" value="ECO:0007669"/>
    <property type="project" value="UniProtKB-SubCell"/>
</dbReference>
<dbReference type="GO" id="GO:0005634">
    <property type="term" value="C:nucleus"/>
    <property type="evidence" value="ECO:0007669"/>
    <property type="project" value="UniProtKB-SubCell"/>
</dbReference>
<evidence type="ECO:0000256" key="6">
    <source>
        <dbReference type="ARBA" id="ARBA00022801"/>
    </source>
</evidence>
<dbReference type="SUPFAM" id="SSF51197">
    <property type="entry name" value="Clavaminate synthase-like"/>
    <property type="match status" value="1"/>
</dbReference>
<dbReference type="SMART" id="SM00558">
    <property type="entry name" value="JmjC"/>
    <property type="match status" value="1"/>
</dbReference>
<evidence type="ECO:0000256" key="7">
    <source>
        <dbReference type="ARBA" id="ARBA00023002"/>
    </source>
</evidence>
<dbReference type="Gene3D" id="2.60.120.10">
    <property type="entry name" value="Jelly Rolls"/>
    <property type="match status" value="1"/>
</dbReference>
<dbReference type="GO" id="GO:0046872">
    <property type="term" value="F:metal ion binding"/>
    <property type="evidence" value="ECO:0007669"/>
    <property type="project" value="UniProtKB-KW"/>
</dbReference>
<evidence type="ECO:0000256" key="9">
    <source>
        <dbReference type="ARBA" id="ARBA00023157"/>
    </source>
</evidence>
<dbReference type="FunFam" id="2.60.120.10:FF:000059">
    <property type="entry name" value="jmjC domain-containing protein 7"/>
    <property type="match status" value="1"/>
</dbReference>
<dbReference type="PANTHER" id="PTHR12461">
    <property type="entry name" value="HYPOXIA-INDUCIBLE FACTOR 1 ALPHA INHIBITOR-RELATED"/>
    <property type="match status" value="1"/>
</dbReference>
<evidence type="ECO:0000313" key="14">
    <source>
        <dbReference type="Proteomes" id="UP000694845"/>
    </source>
</evidence>
<dbReference type="OMA" id="YWHDMEF"/>
<evidence type="ECO:0000256" key="8">
    <source>
        <dbReference type="ARBA" id="ARBA00023004"/>
    </source>
</evidence>
<dbReference type="EC" id="1.14.11.63" evidence="11"/>
<keyword evidence="5" id="KW-0479">Metal-binding</keyword>
<evidence type="ECO:0000256" key="12">
    <source>
        <dbReference type="ARBA" id="ARBA00071397"/>
    </source>
</evidence>
<keyword evidence="14" id="KW-1185">Reference proteome</keyword>
<sequence>MDAVDGWDVDDHLLHLVTEARDLYLPDEVPRIDGPPSSLVFHRDWVCPNKPVLFKGCIDHWGALSKWTPAYLREKIGDQTVTVAVTPNGLADAVYQDKFVMPEERLMQFASFLDIIEGRLPGEAQHAQEQSEVFYVQKQNSNLLSEFNDIIDDVETELPWASEALGKQPDAVNFWMGEDKAITSMHKDHYENLYCVISGEKNFILHPPTDLPYIPYGTYPAARYKVSGNGDFDIIDEPEVGEVPWIPLDPVQPDLVRWPEYGHSRPIHCTVRAGEVLYLPSLWFHHVQQKHGTIAVNFWYDMEYDIKYSYFKFLEGMVHYNKLASKRQCATGKFFRSIQNAQGSTHP</sequence>
<dbReference type="InterPro" id="IPR014710">
    <property type="entry name" value="RmlC-like_jellyroll"/>
</dbReference>
<comment type="subcellular location">
    <subcellularLocation>
        <location evidence="3">Cytoplasm</location>
    </subcellularLocation>
    <subcellularLocation>
        <location evidence="2">Nucleus</location>
    </subcellularLocation>
</comment>
<dbReference type="InterPro" id="IPR041667">
    <property type="entry name" value="Cupin_8"/>
</dbReference>
<dbReference type="CTD" id="100137047"/>
<keyword evidence="8" id="KW-0408">Iron</keyword>
<evidence type="ECO:0000256" key="10">
    <source>
        <dbReference type="ARBA" id="ARBA00023242"/>
    </source>
</evidence>
<proteinExistence type="predicted"/>
<evidence type="ECO:0000256" key="4">
    <source>
        <dbReference type="ARBA" id="ARBA00022490"/>
    </source>
</evidence>
<evidence type="ECO:0000256" key="5">
    <source>
        <dbReference type="ARBA" id="ARBA00022723"/>
    </source>
</evidence>
<dbReference type="PROSITE" id="PS51184">
    <property type="entry name" value="JMJC"/>
    <property type="match status" value="1"/>
</dbReference>
<dbReference type="PANTHER" id="PTHR12461:SF99">
    <property type="entry name" value="BIFUNCTIONAL PEPTIDASE AND (3S)-LYSYL HYDROXYLASE JMJD7"/>
    <property type="match status" value="1"/>
</dbReference>
<keyword evidence="4" id="KW-0963">Cytoplasm</keyword>
<accession>A0A8B7YY77</accession>
<keyword evidence="7" id="KW-0560">Oxidoreductase</keyword>
<dbReference type="OrthoDB" id="415358at2759"/>
<keyword evidence="10" id="KW-0539">Nucleus</keyword>
<dbReference type="AlphaFoldDB" id="A0A8B7YY77"/>
<comment type="cofactor">
    <cofactor evidence="1">
        <name>Fe(2+)</name>
        <dbReference type="ChEBI" id="CHEBI:29033"/>
    </cofactor>
</comment>
<organism evidence="14 15">
    <name type="scientific">Acanthaster planci</name>
    <name type="common">Crown-of-thorns starfish</name>
    <dbReference type="NCBI Taxonomy" id="133434"/>
    <lineage>
        <taxon>Eukaryota</taxon>
        <taxon>Metazoa</taxon>
        <taxon>Echinodermata</taxon>
        <taxon>Eleutherozoa</taxon>
        <taxon>Asterozoa</taxon>
        <taxon>Asteroidea</taxon>
        <taxon>Valvatacea</taxon>
        <taxon>Valvatida</taxon>
        <taxon>Acanthasteridae</taxon>
        <taxon>Acanthaster</taxon>
    </lineage>
</organism>
<reference evidence="15" key="1">
    <citation type="submission" date="2025-08" db="UniProtKB">
        <authorList>
            <consortium name="RefSeq"/>
        </authorList>
    </citation>
    <scope>IDENTIFICATION</scope>
</reference>
<dbReference type="GO" id="GO:0016787">
    <property type="term" value="F:hydrolase activity"/>
    <property type="evidence" value="ECO:0007669"/>
    <property type="project" value="UniProtKB-KW"/>
</dbReference>
<dbReference type="GeneID" id="110982943"/>
<evidence type="ECO:0000256" key="2">
    <source>
        <dbReference type="ARBA" id="ARBA00004123"/>
    </source>
</evidence>
<dbReference type="Proteomes" id="UP000694845">
    <property type="component" value="Unplaced"/>
</dbReference>
<gene>
    <name evidence="15" type="primary">LOC110982943</name>
</gene>
<feature type="domain" description="JmjC" evidence="13">
    <location>
        <begin position="139"/>
        <end position="315"/>
    </location>
</feature>
<evidence type="ECO:0000256" key="3">
    <source>
        <dbReference type="ARBA" id="ARBA00004496"/>
    </source>
</evidence>
<protein>
    <recommendedName>
        <fullName evidence="12">Bifunctional peptidase and (3S)-lysyl hydroxylase JMJD7</fullName>
        <ecNumber evidence="11">1.14.11.63</ecNumber>
    </recommendedName>
</protein>
<name>A0A8B7YY77_ACAPL</name>
<evidence type="ECO:0000256" key="1">
    <source>
        <dbReference type="ARBA" id="ARBA00001954"/>
    </source>
</evidence>
<keyword evidence="6" id="KW-0378">Hydrolase</keyword>
<dbReference type="KEGG" id="aplc:110982943"/>
<keyword evidence="9" id="KW-1015">Disulfide bond</keyword>
<evidence type="ECO:0000313" key="15">
    <source>
        <dbReference type="RefSeq" id="XP_022097445.1"/>
    </source>
</evidence>